<reference evidence="2 3" key="1">
    <citation type="submission" date="2015-01" db="EMBL/GenBank/DDBJ databases">
        <title>Draft genome sequence of Leucobacter komagatae strain VKM ST2845.</title>
        <authorList>
            <person name="Karlyshev A.V."/>
            <person name="Kudryashova E.B."/>
        </authorList>
    </citation>
    <scope>NUCLEOTIDE SEQUENCE [LARGE SCALE GENOMIC DNA]</scope>
    <source>
        <strain evidence="2 3">VKM ST2845</strain>
    </source>
</reference>
<feature type="transmembrane region" description="Helical" evidence="1">
    <location>
        <begin position="68"/>
        <end position="91"/>
    </location>
</feature>
<comment type="caution">
    <text evidence="2">The sequence shown here is derived from an EMBL/GenBank/DDBJ whole genome shotgun (WGS) entry which is preliminary data.</text>
</comment>
<dbReference type="RefSeq" id="WP_042543598.1">
    <property type="nucleotide sequence ID" value="NZ_JXSQ01000006.1"/>
</dbReference>
<dbReference type="EMBL" id="JXSQ01000006">
    <property type="protein sequence ID" value="KIP52824.1"/>
    <property type="molecule type" value="Genomic_DNA"/>
</dbReference>
<evidence type="ECO:0000256" key="1">
    <source>
        <dbReference type="SAM" id="Phobius"/>
    </source>
</evidence>
<keyword evidence="3" id="KW-1185">Reference proteome</keyword>
<dbReference type="AlphaFoldDB" id="A0A0D0IML5"/>
<accession>A0A0D0IML5</accession>
<evidence type="ECO:0000313" key="2">
    <source>
        <dbReference type="EMBL" id="KIP52824.1"/>
    </source>
</evidence>
<name>A0A0D0IML5_9MICO</name>
<evidence type="ECO:0000313" key="3">
    <source>
        <dbReference type="Proteomes" id="UP000032120"/>
    </source>
</evidence>
<sequence length="205" mass="21226">MNATNRAVNRLILGVVGLVLIAVGGGIVTAIAWPAAADMWREAMSNAVGWLQEAHAATKIAEATTLSWLALAVLIVLALIVAIAVTVMARLGGGRTTAVTRVEAGEGAIGAVTIRHGFAADALTHSLAGYDELLTSRVNASRVRGEEVLHVSVTPRQNTSPAAVAGIVTQLVDNLAVLLGKETPTYVSIHSGVRARLAADQSRVK</sequence>
<keyword evidence="1" id="KW-1133">Transmembrane helix</keyword>
<keyword evidence="1" id="KW-0472">Membrane</keyword>
<gene>
    <name evidence="2" type="ORF">SD72_06290</name>
</gene>
<proteinExistence type="predicted"/>
<keyword evidence="1" id="KW-0812">Transmembrane</keyword>
<dbReference type="Proteomes" id="UP000032120">
    <property type="component" value="Unassembled WGS sequence"/>
</dbReference>
<dbReference type="OrthoDB" id="5123397at2"/>
<protein>
    <submittedName>
        <fullName evidence="2">Uncharacterized protein</fullName>
    </submittedName>
</protein>
<organism evidence="2 3">
    <name type="scientific">Leucobacter komagatae</name>
    <dbReference type="NCBI Taxonomy" id="55969"/>
    <lineage>
        <taxon>Bacteria</taxon>
        <taxon>Bacillati</taxon>
        <taxon>Actinomycetota</taxon>
        <taxon>Actinomycetes</taxon>
        <taxon>Micrococcales</taxon>
        <taxon>Microbacteriaceae</taxon>
        <taxon>Leucobacter</taxon>
    </lineage>
</organism>
<feature type="transmembrane region" description="Helical" evidence="1">
    <location>
        <begin position="12"/>
        <end position="36"/>
    </location>
</feature>